<dbReference type="EMBL" id="BPLR01020358">
    <property type="protein sequence ID" value="GIX77802.1"/>
    <property type="molecule type" value="Genomic_DNA"/>
</dbReference>
<accession>A0AAV4N2I6</accession>
<dbReference type="Proteomes" id="UP001054945">
    <property type="component" value="Unassembled WGS sequence"/>
</dbReference>
<organism evidence="1 2">
    <name type="scientific">Caerostris extrusa</name>
    <name type="common">Bark spider</name>
    <name type="synonym">Caerostris bankana</name>
    <dbReference type="NCBI Taxonomy" id="172846"/>
    <lineage>
        <taxon>Eukaryota</taxon>
        <taxon>Metazoa</taxon>
        <taxon>Ecdysozoa</taxon>
        <taxon>Arthropoda</taxon>
        <taxon>Chelicerata</taxon>
        <taxon>Arachnida</taxon>
        <taxon>Araneae</taxon>
        <taxon>Araneomorphae</taxon>
        <taxon>Entelegynae</taxon>
        <taxon>Araneoidea</taxon>
        <taxon>Araneidae</taxon>
        <taxon>Caerostris</taxon>
    </lineage>
</organism>
<proteinExistence type="predicted"/>
<protein>
    <submittedName>
        <fullName evidence="1">Uncharacterized protein</fullName>
    </submittedName>
</protein>
<sequence>MALLNPKHFVPQREASGAAEVLDKPNFQAACKFQRAMQQFCLHLLTGYRECYFRTKRCLSCMLCSDYVGRNSKFQIFG</sequence>
<keyword evidence="2" id="KW-1185">Reference proteome</keyword>
<reference evidence="1 2" key="1">
    <citation type="submission" date="2021-06" db="EMBL/GenBank/DDBJ databases">
        <title>Caerostris extrusa draft genome.</title>
        <authorList>
            <person name="Kono N."/>
            <person name="Arakawa K."/>
        </authorList>
    </citation>
    <scope>NUCLEOTIDE SEQUENCE [LARGE SCALE GENOMIC DNA]</scope>
</reference>
<comment type="caution">
    <text evidence="1">The sequence shown here is derived from an EMBL/GenBank/DDBJ whole genome shotgun (WGS) entry which is preliminary data.</text>
</comment>
<evidence type="ECO:0000313" key="1">
    <source>
        <dbReference type="EMBL" id="GIX77802.1"/>
    </source>
</evidence>
<dbReference type="AlphaFoldDB" id="A0AAV4N2I6"/>
<evidence type="ECO:0000313" key="2">
    <source>
        <dbReference type="Proteomes" id="UP001054945"/>
    </source>
</evidence>
<name>A0AAV4N2I6_CAEEX</name>
<gene>
    <name evidence="1" type="ORF">CEXT_225131</name>
</gene>